<dbReference type="KEGG" id="tva:4745827"/>
<reference evidence="2" key="2">
    <citation type="journal article" date="2007" name="Science">
        <title>Draft genome sequence of the sexually transmitted pathogen Trichomonas vaginalis.</title>
        <authorList>
            <person name="Carlton J.M."/>
            <person name="Hirt R.P."/>
            <person name="Silva J.C."/>
            <person name="Delcher A.L."/>
            <person name="Schatz M."/>
            <person name="Zhao Q."/>
            <person name="Wortman J.R."/>
            <person name="Bidwell S.L."/>
            <person name="Alsmark U.C.M."/>
            <person name="Besteiro S."/>
            <person name="Sicheritz-Ponten T."/>
            <person name="Noel C.J."/>
            <person name="Dacks J.B."/>
            <person name="Foster P.G."/>
            <person name="Simillion C."/>
            <person name="Van de Peer Y."/>
            <person name="Miranda-Saavedra D."/>
            <person name="Barton G.J."/>
            <person name="Westrop G.D."/>
            <person name="Mueller S."/>
            <person name="Dessi D."/>
            <person name="Fiori P.L."/>
            <person name="Ren Q."/>
            <person name="Paulsen I."/>
            <person name="Zhang H."/>
            <person name="Bastida-Corcuera F.D."/>
            <person name="Simoes-Barbosa A."/>
            <person name="Brown M.T."/>
            <person name="Hayes R.D."/>
            <person name="Mukherjee M."/>
            <person name="Okumura C.Y."/>
            <person name="Schneider R."/>
            <person name="Smith A.J."/>
            <person name="Vanacova S."/>
            <person name="Villalvazo M."/>
            <person name="Haas B.J."/>
            <person name="Pertea M."/>
            <person name="Feldblyum T.V."/>
            <person name="Utterback T.R."/>
            <person name="Shu C.L."/>
            <person name="Osoegawa K."/>
            <person name="de Jong P.J."/>
            <person name="Hrdy I."/>
            <person name="Horvathova L."/>
            <person name="Zubacova Z."/>
            <person name="Dolezal P."/>
            <person name="Malik S.B."/>
            <person name="Logsdon J.M. Jr."/>
            <person name="Henze K."/>
            <person name="Gupta A."/>
            <person name="Wang C.C."/>
            <person name="Dunne R.L."/>
            <person name="Upcroft J.A."/>
            <person name="Upcroft P."/>
            <person name="White O."/>
            <person name="Salzberg S.L."/>
            <person name="Tang P."/>
            <person name="Chiu C.-H."/>
            <person name="Lee Y.-S."/>
            <person name="Embley T.M."/>
            <person name="Coombs G.H."/>
            <person name="Mottram J.C."/>
            <person name="Tachezy J."/>
            <person name="Fraser-Liggett C.M."/>
            <person name="Johnson P.J."/>
        </authorList>
    </citation>
    <scope>NUCLEOTIDE SEQUENCE [LARGE SCALE GENOMIC DNA]</scope>
    <source>
        <strain evidence="2">G3</strain>
    </source>
</reference>
<evidence type="ECO:0000256" key="1">
    <source>
        <dbReference type="SAM" id="Phobius"/>
    </source>
</evidence>
<accession>A2G3V0</accession>
<dbReference type="InParanoid" id="A2G3V0"/>
<dbReference type="EMBL" id="DS114346">
    <property type="protein sequence ID" value="EAX88172.1"/>
    <property type="molecule type" value="Genomic_DNA"/>
</dbReference>
<organism evidence="2 3">
    <name type="scientific">Trichomonas vaginalis (strain ATCC PRA-98 / G3)</name>
    <dbReference type="NCBI Taxonomy" id="412133"/>
    <lineage>
        <taxon>Eukaryota</taxon>
        <taxon>Metamonada</taxon>
        <taxon>Parabasalia</taxon>
        <taxon>Trichomonadida</taxon>
        <taxon>Trichomonadidae</taxon>
        <taxon>Trichomonas</taxon>
    </lineage>
</organism>
<evidence type="ECO:0000313" key="3">
    <source>
        <dbReference type="Proteomes" id="UP000001542"/>
    </source>
</evidence>
<feature type="transmembrane region" description="Helical" evidence="1">
    <location>
        <begin position="60"/>
        <end position="80"/>
    </location>
</feature>
<feature type="transmembrane region" description="Helical" evidence="1">
    <location>
        <begin position="86"/>
        <end position="105"/>
    </location>
</feature>
<dbReference type="Proteomes" id="UP000001542">
    <property type="component" value="Unassembled WGS sequence"/>
</dbReference>
<dbReference type="SMR" id="A2G3V0"/>
<dbReference type="VEuPathDB" id="TrichDB:TVAG_041360"/>
<keyword evidence="1" id="KW-0472">Membrane</keyword>
<feature type="transmembrane region" description="Helical" evidence="1">
    <location>
        <begin position="110"/>
        <end position="129"/>
    </location>
</feature>
<feature type="transmembrane region" description="Helical" evidence="1">
    <location>
        <begin position="164"/>
        <end position="185"/>
    </location>
</feature>
<keyword evidence="1" id="KW-0812">Transmembrane</keyword>
<proteinExistence type="predicted"/>
<keyword evidence="3" id="KW-1185">Reference proteome</keyword>
<dbReference type="RefSeq" id="XP_001301102.1">
    <property type="nucleotide sequence ID" value="XM_001301101.1"/>
</dbReference>
<evidence type="ECO:0000313" key="2">
    <source>
        <dbReference type="EMBL" id="EAX88172.1"/>
    </source>
</evidence>
<gene>
    <name evidence="2" type="ORF">TVAG_041360</name>
</gene>
<protein>
    <recommendedName>
        <fullName evidence="4">Ion transport domain-containing protein</fullName>
    </recommendedName>
</protein>
<reference evidence="2" key="1">
    <citation type="submission" date="2006-10" db="EMBL/GenBank/DDBJ databases">
        <authorList>
            <person name="Amadeo P."/>
            <person name="Zhao Q."/>
            <person name="Wortman J."/>
            <person name="Fraser-Liggett C."/>
            <person name="Carlton J."/>
        </authorList>
    </citation>
    <scope>NUCLEOTIDE SEQUENCE</scope>
    <source>
        <strain evidence="2">G3</strain>
    </source>
</reference>
<dbReference type="AlphaFoldDB" id="A2G3V0"/>
<name>A2G3V0_TRIV3</name>
<sequence length="202" mass="23245">MHKNRLSHEGIYQEYSTFDQFHSSIGLWNSFFLVKSAMLLIVSIFIIHELSTLSQYPKNSTLYVFGFASLINLSCMLRWMMNWPKIYSLVYLIVNGMKMLMIMLVSQLPVLMGFVYAAIFLFGFVASAADSFVKIFKLYIAMIFGDSLYGNYTDFSDGSETYNVLSFVFNTVLISTLIWICFTAYTGLTTWVDHHFISQLTT</sequence>
<dbReference type="OrthoDB" id="10640098at2759"/>
<dbReference type="VEuPathDB" id="TrichDB:TVAGG3_0072030"/>
<evidence type="ECO:0008006" key="4">
    <source>
        <dbReference type="Google" id="ProtNLM"/>
    </source>
</evidence>
<keyword evidence="1" id="KW-1133">Transmembrane helix</keyword>
<feature type="transmembrane region" description="Helical" evidence="1">
    <location>
        <begin position="25"/>
        <end position="48"/>
    </location>
</feature>